<dbReference type="Proteomes" id="UP001066276">
    <property type="component" value="Chromosome 4_2"/>
</dbReference>
<reference evidence="2" key="1">
    <citation type="journal article" date="2022" name="bioRxiv">
        <title>Sequencing and chromosome-scale assembly of the giantPleurodeles waltlgenome.</title>
        <authorList>
            <person name="Brown T."/>
            <person name="Elewa A."/>
            <person name="Iarovenko S."/>
            <person name="Subramanian E."/>
            <person name="Araus A.J."/>
            <person name="Petzold A."/>
            <person name="Susuki M."/>
            <person name="Suzuki K.-i.T."/>
            <person name="Hayashi T."/>
            <person name="Toyoda A."/>
            <person name="Oliveira C."/>
            <person name="Osipova E."/>
            <person name="Leigh N.D."/>
            <person name="Simon A."/>
            <person name="Yun M.H."/>
        </authorList>
    </citation>
    <scope>NUCLEOTIDE SEQUENCE</scope>
    <source>
        <strain evidence="2">20211129_DDA</strain>
        <tissue evidence="2">Liver</tissue>
    </source>
</reference>
<protein>
    <submittedName>
        <fullName evidence="2">Uncharacterized protein</fullName>
    </submittedName>
</protein>
<evidence type="ECO:0000313" key="3">
    <source>
        <dbReference type="Proteomes" id="UP001066276"/>
    </source>
</evidence>
<feature type="region of interest" description="Disordered" evidence="1">
    <location>
        <begin position="1"/>
        <end position="61"/>
    </location>
</feature>
<keyword evidence="3" id="KW-1185">Reference proteome</keyword>
<sequence>MRQKAGENTQSKQVEKERERSENKAESRRKHKEKTVGEEEKAVRTRQQTGGSSAAAGQSWPRNCSFSTNNCDISAVTQPQYPSYRKRNVHTLMKSVMEQNRHLALGRMEKQLAVRKHQSFWCGHILTLVINSSSIVSTASKKINQLASGSQGKGVLHATTLKVKESKRTLR</sequence>
<dbReference type="AlphaFoldDB" id="A0AAV7SU10"/>
<evidence type="ECO:0000256" key="1">
    <source>
        <dbReference type="SAM" id="MobiDB-lite"/>
    </source>
</evidence>
<comment type="caution">
    <text evidence="2">The sequence shown here is derived from an EMBL/GenBank/DDBJ whole genome shotgun (WGS) entry which is preliminary data.</text>
</comment>
<name>A0AAV7SU10_PLEWA</name>
<proteinExistence type="predicted"/>
<gene>
    <name evidence="2" type="ORF">NDU88_007997</name>
</gene>
<feature type="compositionally biased region" description="Polar residues" evidence="1">
    <location>
        <begin position="1"/>
        <end position="12"/>
    </location>
</feature>
<accession>A0AAV7SU10</accession>
<evidence type="ECO:0000313" key="2">
    <source>
        <dbReference type="EMBL" id="KAJ1167608.1"/>
    </source>
</evidence>
<organism evidence="2 3">
    <name type="scientific">Pleurodeles waltl</name>
    <name type="common">Iberian ribbed newt</name>
    <dbReference type="NCBI Taxonomy" id="8319"/>
    <lineage>
        <taxon>Eukaryota</taxon>
        <taxon>Metazoa</taxon>
        <taxon>Chordata</taxon>
        <taxon>Craniata</taxon>
        <taxon>Vertebrata</taxon>
        <taxon>Euteleostomi</taxon>
        <taxon>Amphibia</taxon>
        <taxon>Batrachia</taxon>
        <taxon>Caudata</taxon>
        <taxon>Salamandroidea</taxon>
        <taxon>Salamandridae</taxon>
        <taxon>Pleurodelinae</taxon>
        <taxon>Pleurodeles</taxon>
    </lineage>
</organism>
<dbReference type="EMBL" id="JANPWB010000008">
    <property type="protein sequence ID" value="KAJ1167608.1"/>
    <property type="molecule type" value="Genomic_DNA"/>
</dbReference>
<feature type="compositionally biased region" description="Basic and acidic residues" evidence="1">
    <location>
        <begin position="13"/>
        <end position="26"/>
    </location>
</feature>
<feature type="compositionally biased region" description="Polar residues" evidence="1">
    <location>
        <begin position="45"/>
        <end position="61"/>
    </location>
</feature>
<feature type="compositionally biased region" description="Basic and acidic residues" evidence="1">
    <location>
        <begin position="34"/>
        <end position="43"/>
    </location>
</feature>